<dbReference type="GO" id="GO:0019187">
    <property type="term" value="F:beta-1,4-mannosyltransferase activity"/>
    <property type="evidence" value="ECO:0007669"/>
    <property type="project" value="InterPro"/>
</dbReference>
<evidence type="ECO:0000256" key="3">
    <source>
        <dbReference type="ARBA" id="ARBA00022679"/>
    </source>
</evidence>
<dbReference type="FunFam" id="3.90.550.10:FF:000175">
    <property type="entry name" value="Beta-1,4-mannosyltransferase bre-3"/>
    <property type="match status" value="1"/>
</dbReference>
<evidence type="ECO:0000313" key="6">
    <source>
        <dbReference type="EMBL" id="KAK7601529.1"/>
    </source>
</evidence>
<keyword evidence="4" id="KW-0472">Membrane</keyword>
<sequence>MSTTKNRLKHLIHCTSLFMILTFFIISSSDIKTSNIGEQDKFHHFKLWAEYGTLGYIIWFSFRCLIILALPHAVITFIGLTFFNTFHNEVALKNSSLLTPLICIRIVTRGNYPELVRETVARNMAKCVELGVVNFIIEVVTDNPIGLPKHRQIREILVPASYTPKSGALYKARALQFCLEDDVSILADGDYIVHLDEETIMTTNSVYGIINFIQDGKYDFGQGTITYANNTVINWITTLADSKRVAEDIGRIRAQFNLFSKPVFGWKGSYMVAKVHAERDVSFDHGIRGSLTEDTSFGMEAYKKDYKFTFIDGEMWERSPFTIWDYIQQRKRWIQGEFLVVNSPKITWRYKFWLALNFYARITVPLCLLDAILNLIFPLPTLLWLNFLRSFVEAINFYMYIFGTFKSLSFYRLGFVKYSLCIGATVFIIPTLTQIMDSISVLLAIFSEKKDFYIVNKNIKIHAKKIKTQKGE</sequence>
<evidence type="ECO:0000313" key="7">
    <source>
        <dbReference type="Proteomes" id="UP001367676"/>
    </source>
</evidence>
<dbReference type="InterPro" id="IPR001173">
    <property type="entry name" value="Glyco_trans_2-like"/>
</dbReference>
<dbReference type="PANTHER" id="PTHR16779">
    <property type="entry name" value="BETA-1,4-MANNOSYLTRANSFERASE EGH"/>
    <property type="match status" value="1"/>
</dbReference>
<dbReference type="AlphaFoldDB" id="A0AAN9TYY6"/>
<dbReference type="PANTHER" id="PTHR16779:SF1">
    <property type="entry name" value="BETA-1,4-MANNOSYLTRANSFERASE EGH"/>
    <property type="match status" value="1"/>
</dbReference>
<keyword evidence="3" id="KW-0808">Transferase</keyword>
<dbReference type="SUPFAM" id="SSF53448">
    <property type="entry name" value="Nucleotide-diphospho-sugar transferases"/>
    <property type="match status" value="1"/>
</dbReference>
<keyword evidence="4" id="KW-1133">Transmembrane helix</keyword>
<evidence type="ECO:0000256" key="4">
    <source>
        <dbReference type="SAM" id="Phobius"/>
    </source>
</evidence>
<feature type="transmembrane region" description="Helical" evidence="4">
    <location>
        <begin position="415"/>
        <end position="436"/>
    </location>
</feature>
<keyword evidence="2" id="KW-0328">Glycosyltransferase</keyword>
<dbReference type="Proteomes" id="UP001367676">
    <property type="component" value="Unassembled WGS sequence"/>
</dbReference>
<evidence type="ECO:0000256" key="1">
    <source>
        <dbReference type="ARBA" id="ARBA00006739"/>
    </source>
</evidence>
<dbReference type="GO" id="GO:0005737">
    <property type="term" value="C:cytoplasm"/>
    <property type="evidence" value="ECO:0007669"/>
    <property type="project" value="TreeGrafter"/>
</dbReference>
<dbReference type="Gene3D" id="3.90.550.10">
    <property type="entry name" value="Spore Coat Polysaccharide Biosynthesis Protein SpsA, Chain A"/>
    <property type="match status" value="1"/>
</dbReference>
<keyword evidence="7" id="KW-1185">Reference proteome</keyword>
<protein>
    <recommendedName>
        <fullName evidence="5">Glycosyltransferase 2-like domain-containing protein</fullName>
    </recommendedName>
</protein>
<gene>
    <name evidence="6" type="ORF">V9T40_008970</name>
</gene>
<evidence type="ECO:0000256" key="2">
    <source>
        <dbReference type="ARBA" id="ARBA00022676"/>
    </source>
</evidence>
<comment type="similarity">
    <text evidence="1">Belongs to the glycosyltransferase 2 family.</text>
</comment>
<accession>A0AAN9TYY6</accession>
<name>A0AAN9TYY6_9HEMI</name>
<keyword evidence="4" id="KW-0812">Transmembrane</keyword>
<evidence type="ECO:0000259" key="5">
    <source>
        <dbReference type="Pfam" id="PF13632"/>
    </source>
</evidence>
<dbReference type="EMBL" id="JBBCAQ010000010">
    <property type="protein sequence ID" value="KAK7601529.1"/>
    <property type="molecule type" value="Genomic_DNA"/>
</dbReference>
<feature type="transmembrane region" description="Helical" evidence="4">
    <location>
        <begin position="56"/>
        <end position="83"/>
    </location>
</feature>
<feature type="transmembrane region" description="Helical" evidence="4">
    <location>
        <begin position="358"/>
        <end position="377"/>
    </location>
</feature>
<dbReference type="InterPro" id="IPR029044">
    <property type="entry name" value="Nucleotide-diphossugar_trans"/>
</dbReference>
<organism evidence="6 7">
    <name type="scientific">Parthenolecanium corni</name>
    <dbReference type="NCBI Taxonomy" id="536013"/>
    <lineage>
        <taxon>Eukaryota</taxon>
        <taxon>Metazoa</taxon>
        <taxon>Ecdysozoa</taxon>
        <taxon>Arthropoda</taxon>
        <taxon>Hexapoda</taxon>
        <taxon>Insecta</taxon>
        <taxon>Pterygota</taxon>
        <taxon>Neoptera</taxon>
        <taxon>Paraneoptera</taxon>
        <taxon>Hemiptera</taxon>
        <taxon>Sternorrhyncha</taxon>
        <taxon>Coccoidea</taxon>
        <taxon>Coccidae</taxon>
        <taxon>Parthenolecanium</taxon>
    </lineage>
</organism>
<feature type="transmembrane region" description="Helical" evidence="4">
    <location>
        <begin position="12"/>
        <end position="29"/>
    </location>
</feature>
<proteinExistence type="inferred from homology"/>
<comment type="caution">
    <text evidence="6">The sequence shown here is derived from an EMBL/GenBank/DDBJ whole genome shotgun (WGS) entry which is preliminary data.</text>
</comment>
<reference evidence="6 7" key="1">
    <citation type="submission" date="2024-03" db="EMBL/GenBank/DDBJ databases">
        <title>Adaptation during the transition from Ophiocordyceps entomopathogen to insect associate is accompanied by gene loss and intensified selection.</title>
        <authorList>
            <person name="Ward C.M."/>
            <person name="Onetto C.A."/>
            <person name="Borneman A.R."/>
        </authorList>
    </citation>
    <scope>NUCLEOTIDE SEQUENCE [LARGE SCALE GENOMIC DNA]</scope>
    <source>
        <strain evidence="6">AWRI1</strain>
        <tissue evidence="6">Single Adult Female</tissue>
    </source>
</reference>
<dbReference type="InterPro" id="IPR027389">
    <property type="entry name" value="B_mannosylTrfase_Bre-3/Egh"/>
</dbReference>
<dbReference type="Pfam" id="PF13632">
    <property type="entry name" value="Glyco_trans_2_3"/>
    <property type="match status" value="1"/>
</dbReference>
<feature type="domain" description="Glycosyltransferase 2-like" evidence="5">
    <location>
        <begin position="191"/>
        <end position="383"/>
    </location>
</feature>